<dbReference type="EMBL" id="MN739897">
    <property type="protein sequence ID" value="QHT76508.1"/>
    <property type="molecule type" value="Genomic_DNA"/>
</dbReference>
<reference evidence="2" key="1">
    <citation type="journal article" date="2020" name="Nature">
        <title>Giant virus diversity and host interactions through global metagenomics.</title>
        <authorList>
            <person name="Schulz F."/>
            <person name="Roux S."/>
            <person name="Paez-Espino D."/>
            <person name="Jungbluth S."/>
            <person name="Walsh D.A."/>
            <person name="Denef V.J."/>
            <person name="McMahon K.D."/>
            <person name="Konstantinidis K.T."/>
            <person name="Eloe-Fadrosh E.A."/>
            <person name="Kyrpides N.C."/>
            <person name="Woyke T."/>
        </authorList>
    </citation>
    <scope>NUCLEOTIDE SEQUENCE</scope>
    <source>
        <strain evidence="2">GVMAG-M-3300023179-82</strain>
    </source>
</reference>
<accession>A0A6C0H7H2</accession>
<sequence>MQFNFKNINIFMKYVYIIIKIFNIIFLKYFGT</sequence>
<protein>
    <submittedName>
        <fullName evidence="2">Uncharacterized protein</fullName>
    </submittedName>
</protein>
<feature type="transmembrane region" description="Helical" evidence="1">
    <location>
        <begin position="12"/>
        <end position="31"/>
    </location>
</feature>
<keyword evidence="1" id="KW-0812">Transmembrane</keyword>
<keyword evidence="1" id="KW-0472">Membrane</keyword>
<evidence type="ECO:0000313" key="2">
    <source>
        <dbReference type="EMBL" id="QHT76508.1"/>
    </source>
</evidence>
<dbReference type="AlphaFoldDB" id="A0A6C0H7H2"/>
<evidence type="ECO:0000256" key="1">
    <source>
        <dbReference type="SAM" id="Phobius"/>
    </source>
</evidence>
<name>A0A6C0H7H2_9ZZZZ</name>
<organism evidence="2">
    <name type="scientific">viral metagenome</name>
    <dbReference type="NCBI Taxonomy" id="1070528"/>
    <lineage>
        <taxon>unclassified sequences</taxon>
        <taxon>metagenomes</taxon>
        <taxon>organismal metagenomes</taxon>
    </lineage>
</organism>
<proteinExistence type="predicted"/>
<keyword evidence="1" id="KW-1133">Transmembrane helix</keyword>